<dbReference type="InterPro" id="IPR007192">
    <property type="entry name" value="APC8"/>
</dbReference>
<accession>A0A4Y7LPD0</accession>
<keyword evidence="3" id="KW-0498">Mitosis</keyword>
<dbReference type="GO" id="GO:0005680">
    <property type="term" value="C:anaphase-promoting complex"/>
    <property type="evidence" value="ECO:0007669"/>
    <property type="project" value="InterPro"/>
</dbReference>
<evidence type="ECO:0000256" key="7">
    <source>
        <dbReference type="PROSITE-ProRule" id="PRU00339"/>
    </source>
</evidence>
<dbReference type="InterPro" id="IPR011990">
    <property type="entry name" value="TPR-like_helical_dom_sf"/>
</dbReference>
<keyword evidence="6" id="KW-0131">Cell cycle</keyword>
<dbReference type="PANTHER" id="PTHR12558:SF10">
    <property type="entry name" value="CELL DIVISION CYCLE PROTEIN 23 HOMOLOG"/>
    <property type="match status" value="1"/>
</dbReference>
<dbReference type="GO" id="GO:0045842">
    <property type="term" value="P:positive regulation of mitotic metaphase/anaphase transition"/>
    <property type="evidence" value="ECO:0007669"/>
    <property type="project" value="TreeGrafter"/>
</dbReference>
<keyword evidence="5 7" id="KW-0802">TPR repeat</keyword>
<dbReference type="InterPro" id="IPR019734">
    <property type="entry name" value="TPR_rpt"/>
</dbReference>
<feature type="domain" description="Cdc23" evidence="8">
    <location>
        <begin position="15"/>
        <end position="247"/>
    </location>
</feature>
<evidence type="ECO:0000259" key="8">
    <source>
        <dbReference type="Pfam" id="PF04049"/>
    </source>
</evidence>
<dbReference type="SUPFAM" id="SSF48452">
    <property type="entry name" value="TPR-like"/>
    <property type="match status" value="2"/>
</dbReference>
<gene>
    <name evidence="9" type="primary">EOG090X03CE</name>
</gene>
<dbReference type="Gene3D" id="1.25.40.10">
    <property type="entry name" value="Tetratricopeptide repeat domain"/>
    <property type="match status" value="2"/>
</dbReference>
<name>A0A4Y7LPD0_9CRUS</name>
<evidence type="ECO:0000256" key="4">
    <source>
        <dbReference type="ARBA" id="ARBA00022786"/>
    </source>
</evidence>
<dbReference type="EMBL" id="LR000083">
    <property type="protein sequence ID" value="SVE69702.1"/>
    <property type="molecule type" value="mRNA"/>
</dbReference>
<protein>
    <submittedName>
        <fullName evidence="9">EOG090X03CE</fullName>
    </submittedName>
</protein>
<feature type="repeat" description="TPR" evidence="7">
    <location>
        <begin position="308"/>
        <end position="341"/>
    </location>
</feature>
<dbReference type="GO" id="GO:0031145">
    <property type="term" value="P:anaphase-promoting complex-dependent catabolic process"/>
    <property type="evidence" value="ECO:0007669"/>
    <property type="project" value="TreeGrafter"/>
</dbReference>
<evidence type="ECO:0000313" key="9">
    <source>
        <dbReference type="EMBL" id="SVE69702.1"/>
    </source>
</evidence>
<dbReference type="Pfam" id="PF04049">
    <property type="entry name" value="ANAPC8"/>
    <property type="match status" value="1"/>
</dbReference>
<organism evidence="9">
    <name type="scientific">Eubosmina coregoni</name>
    <dbReference type="NCBI Taxonomy" id="186181"/>
    <lineage>
        <taxon>Eukaryota</taxon>
        <taxon>Metazoa</taxon>
        <taxon>Ecdysozoa</taxon>
        <taxon>Arthropoda</taxon>
        <taxon>Crustacea</taxon>
        <taxon>Branchiopoda</taxon>
        <taxon>Diplostraca</taxon>
        <taxon>Cladocera</taxon>
        <taxon>Anomopoda</taxon>
        <taxon>Bosminidae</taxon>
        <taxon>Eubosmina</taxon>
    </lineage>
</organism>
<dbReference type="AlphaFoldDB" id="A0A4Y7LPD0"/>
<keyword evidence="4" id="KW-0833">Ubl conjugation pathway</keyword>
<reference evidence="9" key="1">
    <citation type="submission" date="2018-08" db="EMBL/GenBank/DDBJ databases">
        <authorList>
            <person name="Cornetti L."/>
        </authorList>
    </citation>
    <scope>NUCLEOTIDE SEQUENCE</scope>
    <source>
        <strain evidence="9">FI-BAL1-1</strain>
    </source>
</reference>
<dbReference type="GO" id="GO:0016567">
    <property type="term" value="P:protein ubiquitination"/>
    <property type="evidence" value="ECO:0007669"/>
    <property type="project" value="TreeGrafter"/>
</dbReference>
<keyword evidence="1" id="KW-0132">Cell division</keyword>
<evidence type="ECO:0000256" key="6">
    <source>
        <dbReference type="ARBA" id="ARBA00023306"/>
    </source>
</evidence>
<proteinExistence type="evidence at transcript level"/>
<dbReference type="SMART" id="SM00028">
    <property type="entry name" value="TPR"/>
    <property type="match status" value="6"/>
</dbReference>
<evidence type="ECO:0000256" key="2">
    <source>
        <dbReference type="ARBA" id="ARBA00022737"/>
    </source>
</evidence>
<evidence type="ECO:0000256" key="1">
    <source>
        <dbReference type="ARBA" id="ARBA00022618"/>
    </source>
</evidence>
<dbReference type="PROSITE" id="PS50005">
    <property type="entry name" value="TPR"/>
    <property type="match status" value="1"/>
</dbReference>
<evidence type="ECO:0000256" key="3">
    <source>
        <dbReference type="ARBA" id="ARBA00022776"/>
    </source>
</evidence>
<dbReference type="GO" id="GO:0051301">
    <property type="term" value="P:cell division"/>
    <property type="evidence" value="ECO:0007669"/>
    <property type="project" value="UniProtKB-KW"/>
</dbReference>
<evidence type="ECO:0000256" key="5">
    <source>
        <dbReference type="ARBA" id="ARBA00022803"/>
    </source>
</evidence>
<sequence>MSGLLEDFNFDILQIAQDLVKVGDECSQRGLSYTAKWVAELDFAVSQKLEPEVADNIEYAQPKRKNRSRYNLAKKLFDVKEYSRCAHYTEGYSDAILLFLHFYSRYMAGEKKVVEDESEKSGDTKFAHLKLLHRDLGKLKDTSKWDGYLCYLYGLVLRKLDLPHASQVLQESINLNPLNWAAWLELASLIKNSEMLSQLKLPNCWMKAFFMGYILSELHLDDAALNLYDKLYQGVFEHSLYVKSQIAKIHYSLRDGIQAASKFNEIREEDPFCLDSMDVYSNVLYVQINQPELAQLAHQAFEVDKYRVETCCIIGNYYGLRGQHEKAVLYLQRALKLNPHYSYAWTIMGHENIEMKNSNAAIACYRKATEMNMRDFRAWYGLGQAYEILKMPLYSLYYYRMAQSLKPDDSRMLVALGDAYEKLERLHDAKKCYWKAHCVGDLECIALLRLAKTYDKLKETDHAAAAYCDYLRESSSNGTNDMDDSHGQAYLYLANYYLNKGPQCLDTAREYAQKCVEYPSTLADGKALLREIIQLRSQDESSKDQNSFFGASSSRQPLRNRVGEDSLNLVFTP</sequence>
<dbReference type="PANTHER" id="PTHR12558">
    <property type="entry name" value="CELL DIVISION CYCLE 16,23,27"/>
    <property type="match status" value="1"/>
</dbReference>
<keyword evidence="2" id="KW-0677">Repeat</keyword>
<dbReference type="Pfam" id="PF13181">
    <property type="entry name" value="TPR_8"/>
    <property type="match status" value="3"/>
</dbReference>